<name>A0A5N5T8W9_9CRUS</name>
<organism evidence="2 3">
    <name type="scientific">Armadillidium nasatum</name>
    <dbReference type="NCBI Taxonomy" id="96803"/>
    <lineage>
        <taxon>Eukaryota</taxon>
        <taxon>Metazoa</taxon>
        <taxon>Ecdysozoa</taxon>
        <taxon>Arthropoda</taxon>
        <taxon>Crustacea</taxon>
        <taxon>Multicrustacea</taxon>
        <taxon>Malacostraca</taxon>
        <taxon>Eumalacostraca</taxon>
        <taxon>Peracarida</taxon>
        <taxon>Isopoda</taxon>
        <taxon>Oniscidea</taxon>
        <taxon>Crinocheta</taxon>
        <taxon>Armadillidiidae</taxon>
        <taxon>Armadillidium</taxon>
    </lineage>
</organism>
<keyword evidence="3" id="KW-1185">Reference proteome</keyword>
<keyword evidence="1" id="KW-0732">Signal</keyword>
<feature type="signal peptide" evidence="1">
    <location>
        <begin position="1"/>
        <end position="25"/>
    </location>
</feature>
<reference evidence="2 3" key="1">
    <citation type="journal article" date="2019" name="PLoS Biol.">
        <title>Sex chromosomes control vertical transmission of feminizing Wolbachia symbionts in an isopod.</title>
        <authorList>
            <person name="Becking T."/>
            <person name="Chebbi M.A."/>
            <person name="Giraud I."/>
            <person name="Moumen B."/>
            <person name="Laverre T."/>
            <person name="Caubet Y."/>
            <person name="Peccoud J."/>
            <person name="Gilbert C."/>
            <person name="Cordaux R."/>
        </authorList>
    </citation>
    <scope>NUCLEOTIDE SEQUENCE [LARGE SCALE GENOMIC DNA]</scope>
    <source>
        <strain evidence="2">ANa2</strain>
        <tissue evidence="2">Whole body excluding digestive tract and cuticle</tissue>
    </source>
</reference>
<evidence type="ECO:0000313" key="2">
    <source>
        <dbReference type="EMBL" id="KAB7503084.1"/>
    </source>
</evidence>
<comment type="caution">
    <text evidence="2">The sequence shown here is derived from an EMBL/GenBank/DDBJ whole genome shotgun (WGS) entry which is preliminary data.</text>
</comment>
<accession>A0A5N5T8W9</accession>
<gene>
    <name evidence="2" type="ORF">Anas_14374</name>
</gene>
<proteinExistence type="predicted"/>
<dbReference type="AlphaFoldDB" id="A0A5N5T8W9"/>
<evidence type="ECO:0000256" key="1">
    <source>
        <dbReference type="SAM" id="SignalP"/>
    </source>
</evidence>
<dbReference type="Proteomes" id="UP000326759">
    <property type="component" value="Unassembled WGS sequence"/>
</dbReference>
<feature type="chain" id="PRO_5024418960" evidence="1">
    <location>
        <begin position="26"/>
        <end position="88"/>
    </location>
</feature>
<sequence length="88" mass="10651">MKILKSKNVFLLMAAFVILICGVVSQNYYNNYDNYYRRVLPLWRTSFRREYSAPALYSRQSRSRQFSRIPASNKDTEDEEYIWPYSFN</sequence>
<evidence type="ECO:0000313" key="3">
    <source>
        <dbReference type="Proteomes" id="UP000326759"/>
    </source>
</evidence>
<protein>
    <submittedName>
        <fullName evidence="2">Uncharacterized protein</fullName>
    </submittedName>
</protein>
<dbReference type="EMBL" id="SEYY01005920">
    <property type="protein sequence ID" value="KAB7503084.1"/>
    <property type="molecule type" value="Genomic_DNA"/>
</dbReference>